<dbReference type="UniPathway" id="UPA00219"/>
<dbReference type="GO" id="GO:0005886">
    <property type="term" value="C:plasma membrane"/>
    <property type="evidence" value="ECO:0007669"/>
    <property type="project" value="UniProtKB-SubCell"/>
</dbReference>
<keyword evidence="7 8" id="KW-0479">Metal-binding</keyword>
<keyword evidence="7" id="KW-0133">Cell shape</keyword>
<keyword evidence="7 8" id="KW-0460">Magnesium</keyword>
<dbReference type="PROSITE" id="PS01348">
    <property type="entry name" value="MRAY_2"/>
    <property type="match status" value="1"/>
</dbReference>
<feature type="transmembrane region" description="Helical" evidence="7">
    <location>
        <begin position="167"/>
        <end position="188"/>
    </location>
</feature>
<feature type="transmembrane region" description="Helical" evidence="7">
    <location>
        <begin position="324"/>
        <end position="345"/>
    </location>
</feature>
<keyword evidence="3 7" id="KW-0808">Transferase</keyword>
<comment type="subcellular location">
    <subcellularLocation>
        <location evidence="7">Cell membrane</location>
        <topology evidence="7">Multi-pass membrane protein</topology>
    </subcellularLocation>
    <subcellularLocation>
        <location evidence="1">Membrane</location>
        <topology evidence="1">Multi-pass membrane protein</topology>
    </subcellularLocation>
</comment>
<dbReference type="PANTHER" id="PTHR22926:SF5">
    <property type="entry name" value="PHOSPHO-N-ACETYLMURAMOYL-PENTAPEPTIDE-TRANSFERASE HOMOLOG"/>
    <property type="match status" value="1"/>
</dbReference>
<dbReference type="Pfam" id="PF00953">
    <property type="entry name" value="Glycos_transf_4"/>
    <property type="match status" value="1"/>
</dbReference>
<dbReference type="GO" id="GO:0046872">
    <property type="term" value="F:metal ion binding"/>
    <property type="evidence" value="ECO:0007669"/>
    <property type="project" value="UniProtKB-KW"/>
</dbReference>
<evidence type="ECO:0000256" key="4">
    <source>
        <dbReference type="ARBA" id="ARBA00022692"/>
    </source>
</evidence>
<keyword evidence="7" id="KW-0573">Peptidoglycan synthesis</keyword>
<sequence length="346" mass="39281">MISIYLLAVFASLILNFTLIVPFIDFLYKLKFQRAHQKTKDAFNKPTPIFDKFNKHKKGTPVGGGILILITTIIVFILFILMYWILQKKILTNYPSIASEIKILIFTFVSFGLLGLFDDLKKIFVWRKDQFIGLRMRHKAIIEVILSLIISYWLYSELKIQIIHVPFFGVFDMGILYMIFSSFVIVAFANAVNISDGLDGLASGILTFSLIGFWVISRSILDVPTSLFIAAWLGGLLAFLYFNIYPARIFLGDTGSLSFGATFAVVGLVLGKTFALPIMGGVFIIEIASSLIQLLGKKFLKKKIFPVAPFHLYLQNKGWEEPKVVMRLWLFSIIFVMFGLMIAFMK</sequence>
<dbReference type="GO" id="GO:0008360">
    <property type="term" value="P:regulation of cell shape"/>
    <property type="evidence" value="ECO:0007669"/>
    <property type="project" value="UniProtKB-KW"/>
</dbReference>
<organism evidence="9 10">
    <name type="scientific">Candidatus Roizmanbacteria bacterium GW2011_GWC2_35_12</name>
    <dbReference type="NCBI Taxonomy" id="1618485"/>
    <lineage>
        <taxon>Bacteria</taxon>
        <taxon>Candidatus Roizmaniibacteriota</taxon>
    </lineage>
</organism>
<evidence type="ECO:0000256" key="6">
    <source>
        <dbReference type="ARBA" id="ARBA00023136"/>
    </source>
</evidence>
<feature type="binding site" evidence="8">
    <location>
        <position position="253"/>
    </location>
    <ligand>
        <name>Mg(2+)</name>
        <dbReference type="ChEBI" id="CHEBI:18420"/>
    </ligand>
</feature>
<comment type="function">
    <text evidence="7">Catalyzes the initial step of the lipid cycle reactions in the biosynthesis of the cell wall peptidoglycan: transfers peptidoglycan precursor phospho-MurNAc-pentapeptide from UDP-MurNAc-pentapeptide onto the lipid carrier undecaprenyl phosphate, yielding undecaprenyl-pyrophosphoryl-MurNAc-pentapeptide, known as lipid I.</text>
</comment>
<comment type="cofactor">
    <cofactor evidence="7 8">
        <name>Mg(2+)</name>
        <dbReference type="ChEBI" id="CHEBI:18420"/>
    </cofactor>
</comment>
<evidence type="ECO:0000313" key="9">
    <source>
        <dbReference type="EMBL" id="KKP68090.1"/>
    </source>
</evidence>
<evidence type="ECO:0000256" key="2">
    <source>
        <dbReference type="ARBA" id="ARBA00005583"/>
    </source>
</evidence>
<dbReference type="InterPro" id="IPR018480">
    <property type="entry name" value="PNAcMuramoyl-5peptid_Trfase_CS"/>
</dbReference>
<feature type="transmembrane region" description="Helical" evidence="7">
    <location>
        <begin position="200"/>
        <end position="217"/>
    </location>
</feature>
<keyword evidence="6 7" id="KW-0472">Membrane</keyword>
<dbReference type="GO" id="GO:0051992">
    <property type="term" value="F:UDP-N-acetylmuramoyl-L-alanyl-D-glutamyl-meso-2,6-diaminopimelyl-D-alanyl-D-alanine:undecaprenyl-phosphate transferase activity"/>
    <property type="evidence" value="ECO:0007669"/>
    <property type="project" value="RHEA"/>
</dbReference>
<proteinExistence type="inferred from homology"/>
<feature type="transmembrane region" description="Helical" evidence="7">
    <location>
        <begin position="6"/>
        <end position="28"/>
    </location>
</feature>
<feature type="transmembrane region" description="Helical" evidence="7">
    <location>
        <begin position="97"/>
        <end position="117"/>
    </location>
</feature>
<gene>
    <name evidence="7" type="primary">mraY</name>
    <name evidence="9" type="ORF">UR63_C0006G0021</name>
</gene>
<evidence type="ECO:0000256" key="5">
    <source>
        <dbReference type="ARBA" id="ARBA00022989"/>
    </source>
</evidence>
<keyword evidence="7" id="KW-0131">Cell cycle</keyword>
<evidence type="ECO:0000313" key="10">
    <source>
        <dbReference type="Proteomes" id="UP000034127"/>
    </source>
</evidence>
<feature type="binding site" evidence="8">
    <location>
        <position position="193"/>
    </location>
    <ligand>
        <name>Mg(2+)</name>
        <dbReference type="ChEBI" id="CHEBI:18420"/>
    </ligand>
</feature>
<comment type="pathway">
    <text evidence="7">Cell wall biogenesis; peptidoglycan biosynthesis.</text>
</comment>
<comment type="caution">
    <text evidence="9">The sequence shown here is derived from an EMBL/GenBank/DDBJ whole genome shotgun (WGS) entry which is preliminary data.</text>
</comment>
<feature type="transmembrane region" description="Helical" evidence="7">
    <location>
        <begin position="223"/>
        <end position="242"/>
    </location>
</feature>
<evidence type="ECO:0000256" key="8">
    <source>
        <dbReference type="PIRSR" id="PIRSR600715-1"/>
    </source>
</evidence>
<comment type="similarity">
    <text evidence="2 7">Belongs to the glycosyltransferase 4 family. MraY subfamily.</text>
</comment>
<dbReference type="InterPro" id="IPR003524">
    <property type="entry name" value="PNAcMuramoyl-5peptid_Trfase"/>
</dbReference>
<dbReference type="EMBL" id="LBPX01000006">
    <property type="protein sequence ID" value="KKP68090.1"/>
    <property type="molecule type" value="Genomic_DNA"/>
</dbReference>
<feature type="transmembrane region" description="Helical" evidence="7">
    <location>
        <begin position="138"/>
        <end position="155"/>
    </location>
</feature>
<keyword evidence="5 7" id="KW-1133">Transmembrane helix</keyword>
<dbReference type="HAMAP" id="MF_00038">
    <property type="entry name" value="MraY"/>
    <property type="match status" value="1"/>
</dbReference>
<dbReference type="PATRIC" id="fig|1618485.3.peg.201"/>
<evidence type="ECO:0000256" key="3">
    <source>
        <dbReference type="ARBA" id="ARBA00022679"/>
    </source>
</evidence>
<dbReference type="AlphaFoldDB" id="A0A0G0DYN3"/>
<keyword evidence="7" id="KW-1003">Cell membrane</keyword>
<dbReference type="GO" id="GO:0008963">
    <property type="term" value="F:phospho-N-acetylmuramoyl-pentapeptide-transferase activity"/>
    <property type="evidence" value="ECO:0007669"/>
    <property type="project" value="UniProtKB-UniRule"/>
</dbReference>
<dbReference type="Proteomes" id="UP000034127">
    <property type="component" value="Unassembled WGS sequence"/>
</dbReference>
<evidence type="ECO:0000256" key="1">
    <source>
        <dbReference type="ARBA" id="ARBA00004141"/>
    </source>
</evidence>
<feature type="transmembrane region" description="Helical" evidence="7">
    <location>
        <begin position="249"/>
        <end position="270"/>
    </location>
</feature>
<protein>
    <recommendedName>
        <fullName evidence="7">Phospho-N-acetylmuramoyl-pentapeptide-transferase</fullName>
        <ecNumber evidence="7">2.7.8.13</ecNumber>
    </recommendedName>
    <alternativeName>
        <fullName evidence="7">UDP-MurNAc-pentapeptide phosphotransferase</fullName>
    </alternativeName>
</protein>
<dbReference type="EC" id="2.7.8.13" evidence="7"/>
<reference evidence="9 10" key="1">
    <citation type="journal article" date="2015" name="Nature">
        <title>rRNA introns, odd ribosomes, and small enigmatic genomes across a large radiation of phyla.</title>
        <authorList>
            <person name="Brown C.T."/>
            <person name="Hug L.A."/>
            <person name="Thomas B.C."/>
            <person name="Sharon I."/>
            <person name="Castelle C.J."/>
            <person name="Singh A."/>
            <person name="Wilkins M.J."/>
            <person name="Williams K.H."/>
            <person name="Banfield J.F."/>
        </authorList>
    </citation>
    <scope>NUCLEOTIDE SEQUENCE [LARGE SCALE GENOMIC DNA]</scope>
</reference>
<keyword evidence="7" id="KW-0961">Cell wall biogenesis/degradation</keyword>
<dbReference type="GO" id="GO:0051301">
    <property type="term" value="P:cell division"/>
    <property type="evidence" value="ECO:0007669"/>
    <property type="project" value="UniProtKB-KW"/>
</dbReference>
<comment type="catalytic activity">
    <reaction evidence="7">
        <text>UDP-N-acetyl-alpha-D-muramoyl-L-alanyl-gamma-D-glutamyl-meso-2,6-diaminopimeloyl-D-alanyl-D-alanine + di-trans,octa-cis-undecaprenyl phosphate = di-trans,octa-cis-undecaprenyl diphospho-N-acetyl-alpha-D-muramoyl-L-alanyl-D-glutamyl-meso-2,6-diaminopimeloyl-D-alanyl-D-alanine + UMP</text>
        <dbReference type="Rhea" id="RHEA:28386"/>
        <dbReference type="ChEBI" id="CHEBI:57865"/>
        <dbReference type="ChEBI" id="CHEBI:60392"/>
        <dbReference type="ChEBI" id="CHEBI:61386"/>
        <dbReference type="ChEBI" id="CHEBI:61387"/>
        <dbReference type="EC" id="2.7.8.13"/>
    </reaction>
</comment>
<dbReference type="InterPro" id="IPR000715">
    <property type="entry name" value="Glycosyl_transferase_4"/>
</dbReference>
<dbReference type="PANTHER" id="PTHR22926">
    <property type="entry name" value="PHOSPHO-N-ACETYLMURAMOYL-PENTAPEPTIDE-TRANSFERASE"/>
    <property type="match status" value="1"/>
</dbReference>
<keyword evidence="7" id="KW-0132">Cell division</keyword>
<dbReference type="GO" id="GO:0071555">
    <property type="term" value="P:cell wall organization"/>
    <property type="evidence" value="ECO:0007669"/>
    <property type="project" value="UniProtKB-KW"/>
</dbReference>
<dbReference type="GO" id="GO:0009252">
    <property type="term" value="P:peptidoglycan biosynthetic process"/>
    <property type="evidence" value="ECO:0007669"/>
    <property type="project" value="UniProtKB-UniRule"/>
</dbReference>
<evidence type="ECO:0000256" key="7">
    <source>
        <dbReference type="HAMAP-Rule" id="MF_00038"/>
    </source>
</evidence>
<keyword evidence="4 7" id="KW-0812">Transmembrane</keyword>
<feature type="transmembrane region" description="Helical" evidence="7">
    <location>
        <begin position="62"/>
        <end position="85"/>
    </location>
</feature>
<name>A0A0G0DYN3_9BACT</name>
<accession>A0A0G0DYN3</accession>
<feature type="transmembrane region" description="Helical" evidence="7">
    <location>
        <begin position="276"/>
        <end position="295"/>
    </location>
</feature>